<gene>
    <name evidence="1" type="ORF">ASPSYDRAFT_37302</name>
</gene>
<dbReference type="OrthoDB" id="4461621at2759"/>
<keyword evidence="2" id="KW-1185">Reference proteome</keyword>
<protein>
    <submittedName>
        <fullName evidence="1">Uncharacterized protein</fullName>
    </submittedName>
</protein>
<sequence length="591" mass="67129">MEGGSPPTYGVPPAASHTALLIVFLWESDPASQHHLVAHFQRSFTEDVDIRIWCPSQAVLRSVAAQGSRRDSLANIHAVSILAYRAGWSSLVVADRLTERQLRGEAQLGERDFVTVVMVAVRPVGTGQGQVRVVARRSGYAEGRHGMLLQTLSTLELPERLLGYEENTPFIFEELGLELQDPGRPVFAPDQPGLLAHEEVRMAVHEVLAMKGHLPPELHSPILRATEDNIDDPIPELPRPTSPRGTRRDLFLLFPTTDSSFDDTDAIVKELIAGAEARLTGDEYLIAHHLRLRPWPYPRPMSRCDLMRVWANVNEHYLDGLAQPISPADPEAAKFLVMWDDTDRERHAVVREPLDVMMRPRSPKTNRVRAQLDDGEPLDCPHEILHNPGRPFYVDVPEWISVDPELCWTRFFYLTNQLTPEQDQALRREILTPMEHTVDAEGNTDKHAVFVPWQRETSDGSLDSVWNIFWKVWQYEREHLTHYTVAGRHCGVTCFIDQQSFVDHTVLIVDGDYTSSGESALYNRLGLNRPTSLRGFDYARVSAREAHWAFDEIRSHSVFLDEMNLASGIQSHIRPDWPRELVLQFLDSDSD</sequence>
<dbReference type="AlphaFoldDB" id="A0A1L9SZB1"/>
<dbReference type="STRING" id="1036612.A0A1L9SZB1"/>
<dbReference type="Proteomes" id="UP000184356">
    <property type="component" value="Unassembled WGS sequence"/>
</dbReference>
<dbReference type="VEuPathDB" id="FungiDB:ASPSYDRAFT_37302"/>
<reference evidence="2" key="1">
    <citation type="journal article" date="2017" name="Genome Biol.">
        <title>Comparative genomics reveals high biological diversity and specific adaptations in the industrially and medically important fungal genus Aspergillus.</title>
        <authorList>
            <person name="de Vries R.P."/>
            <person name="Riley R."/>
            <person name="Wiebenga A."/>
            <person name="Aguilar-Osorio G."/>
            <person name="Amillis S."/>
            <person name="Uchima C.A."/>
            <person name="Anderluh G."/>
            <person name="Asadollahi M."/>
            <person name="Askin M."/>
            <person name="Barry K."/>
            <person name="Battaglia E."/>
            <person name="Bayram O."/>
            <person name="Benocci T."/>
            <person name="Braus-Stromeyer S.A."/>
            <person name="Caldana C."/>
            <person name="Canovas D."/>
            <person name="Cerqueira G.C."/>
            <person name="Chen F."/>
            <person name="Chen W."/>
            <person name="Choi C."/>
            <person name="Clum A."/>
            <person name="Dos Santos R.A."/>
            <person name="Damasio A.R."/>
            <person name="Diallinas G."/>
            <person name="Emri T."/>
            <person name="Fekete E."/>
            <person name="Flipphi M."/>
            <person name="Freyberg S."/>
            <person name="Gallo A."/>
            <person name="Gournas C."/>
            <person name="Habgood R."/>
            <person name="Hainaut M."/>
            <person name="Harispe M.L."/>
            <person name="Henrissat B."/>
            <person name="Hilden K.S."/>
            <person name="Hope R."/>
            <person name="Hossain A."/>
            <person name="Karabika E."/>
            <person name="Karaffa L."/>
            <person name="Karanyi Z."/>
            <person name="Krasevec N."/>
            <person name="Kuo A."/>
            <person name="Kusch H."/>
            <person name="LaButti K."/>
            <person name="Lagendijk E.L."/>
            <person name="Lapidus A."/>
            <person name="Levasseur A."/>
            <person name="Lindquist E."/>
            <person name="Lipzen A."/>
            <person name="Logrieco A.F."/>
            <person name="MacCabe A."/>
            <person name="Maekelae M.R."/>
            <person name="Malavazi I."/>
            <person name="Melin P."/>
            <person name="Meyer V."/>
            <person name="Mielnichuk N."/>
            <person name="Miskei M."/>
            <person name="Molnar A.P."/>
            <person name="Mule G."/>
            <person name="Ngan C.Y."/>
            <person name="Orejas M."/>
            <person name="Orosz E."/>
            <person name="Ouedraogo J.P."/>
            <person name="Overkamp K.M."/>
            <person name="Park H.-S."/>
            <person name="Perrone G."/>
            <person name="Piumi F."/>
            <person name="Punt P.J."/>
            <person name="Ram A.F."/>
            <person name="Ramon A."/>
            <person name="Rauscher S."/>
            <person name="Record E."/>
            <person name="Riano-Pachon D.M."/>
            <person name="Robert V."/>
            <person name="Roehrig J."/>
            <person name="Ruller R."/>
            <person name="Salamov A."/>
            <person name="Salih N.S."/>
            <person name="Samson R.A."/>
            <person name="Sandor E."/>
            <person name="Sanguinetti M."/>
            <person name="Schuetze T."/>
            <person name="Sepcic K."/>
            <person name="Shelest E."/>
            <person name="Sherlock G."/>
            <person name="Sophianopoulou V."/>
            <person name="Squina F.M."/>
            <person name="Sun H."/>
            <person name="Susca A."/>
            <person name="Todd R.B."/>
            <person name="Tsang A."/>
            <person name="Unkles S.E."/>
            <person name="van de Wiele N."/>
            <person name="van Rossen-Uffink D."/>
            <person name="Oliveira J.V."/>
            <person name="Vesth T.C."/>
            <person name="Visser J."/>
            <person name="Yu J.-H."/>
            <person name="Zhou M."/>
            <person name="Andersen M.R."/>
            <person name="Archer D.B."/>
            <person name="Baker S.E."/>
            <person name="Benoit I."/>
            <person name="Brakhage A.A."/>
            <person name="Braus G.H."/>
            <person name="Fischer R."/>
            <person name="Frisvad J.C."/>
            <person name="Goldman G.H."/>
            <person name="Houbraken J."/>
            <person name="Oakley B."/>
            <person name="Pocsi I."/>
            <person name="Scazzocchio C."/>
            <person name="Seiboth B."/>
            <person name="vanKuyk P.A."/>
            <person name="Wortman J."/>
            <person name="Dyer P.S."/>
            <person name="Grigoriev I.V."/>
        </authorList>
    </citation>
    <scope>NUCLEOTIDE SEQUENCE [LARGE SCALE GENOMIC DNA]</scope>
    <source>
        <strain evidence="2">CBS 593.65</strain>
    </source>
</reference>
<dbReference type="GeneID" id="63761597"/>
<proteinExistence type="predicted"/>
<name>A0A1L9SZB1_9EURO</name>
<evidence type="ECO:0000313" key="1">
    <source>
        <dbReference type="EMBL" id="OJJ52496.1"/>
    </source>
</evidence>
<organism evidence="1 2">
    <name type="scientific">Aspergillus sydowii CBS 593.65</name>
    <dbReference type="NCBI Taxonomy" id="1036612"/>
    <lineage>
        <taxon>Eukaryota</taxon>
        <taxon>Fungi</taxon>
        <taxon>Dikarya</taxon>
        <taxon>Ascomycota</taxon>
        <taxon>Pezizomycotina</taxon>
        <taxon>Eurotiomycetes</taxon>
        <taxon>Eurotiomycetidae</taxon>
        <taxon>Eurotiales</taxon>
        <taxon>Aspergillaceae</taxon>
        <taxon>Aspergillus</taxon>
        <taxon>Aspergillus subgen. Nidulantes</taxon>
    </lineage>
</organism>
<accession>A0A1L9SZB1</accession>
<evidence type="ECO:0000313" key="2">
    <source>
        <dbReference type="Proteomes" id="UP000184356"/>
    </source>
</evidence>
<dbReference type="RefSeq" id="XP_040696302.1">
    <property type="nucleotide sequence ID" value="XM_040845524.1"/>
</dbReference>
<dbReference type="EMBL" id="KV878601">
    <property type="protein sequence ID" value="OJJ52496.1"/>
    <property type="molecule type" value="Genomic_DNA"/>
</dbReference>